<keyword evidence="3" id="KW-1185">Reference proteome</keyword>
<evidence type="ECO:0000313" key="2">
    <source>
        <dbReference type="EMBL" id="BCU69738.1"/>
    </source>
</evidence>
<dbReference type="AlphaFoldDB" id="A0A8D5U5L2"/>
<keyword evidence="1" id="KW-0812">Transmembrane</keyword>
<protein>
    <submittedName>
        <fullName evidence="2">Uncharacterized protein</fullName>
    </submittedName>
</protein>
<name>A0A8D5U5L2_9CREN</name>
<reference evidence="2 3" key="1">
    <citation type="submission" date="2021-04" db="EMBL/GenBank/DDBJ databases">
        <title>Complete genome sequence of Stygiolobus sp. KN-1.</title>
        <authorList>
            <person name="Nakamura K."/>
            <person name="Sakai H."/>
            <person name="Kurosawa N."/>
        </authorList>
    </citation>
    <scope>NUCLEOTIDE SEQUENCE [LARGE SCALE GENOMIC DNA]</scope>
    <source>
        <strain evidence="2 3">KN-1</strain>
    </source>
</reference>
<proteinExistence type="predicted"/>
<keyword evidence="1" id="KW-1133">Transmembrane helix</keyword>
<accession>A0A8D5U5L2</accession>
<gene>
    <name evidence="2" type="ORF">KN1_10350</name>
</gene>
<dbReference type="KEGG" id="csty:KN1_10350"/>
<organism evidence="2 3">
    <name type="scientific">Stygiolobus caldivivus</name>
    <dbReference type="NCBI Taxonomy" id="2824673"/>
    <lineage>
        <taxon>Archaea</taxon>
        <taxon>Thermoproteota</taxon>
        <taxon>Thermoprotei</taxon>
        <taxon>Sulfolobales</taxon>
        <taxon>Sulfolobaceae</taxon>
        <taxon>Stygiolobus</taxon>
    </lineage>
</organism>
<dbReference type="RefSeq" id="WP_221289733.1">
    <property type="nucleotide sequence ID" value="NZ_AP024597.1"/>
</dbReference>
<dbReference type="Proteomes" id="UP000825123">
    <property type="component" value="Chromosome"/>
</dbReference>
<feature type="transmembrane region" description="Helical" evidence="1">
    <location>
        <begin position="76"/>
        <end position="95"/>
    </location>
</feature>
<feature type="transmembrane region" description="Helical" evidence="1">
    <location>
        <begin position="44"/>
        <end position="70"/>
    </location>
</feature>
<evidence type="ECO:0000313" key="3">
    <source>
        <dbReference type="Proteomes" id="UP000825123"/>
    </source>
</evidence>
<dbReference type="GeneID" id="66162780"/>
<sequence>MKLITVMDEVIDWFNNTGVIGITINSQGLYIADSTGIRRVPKMYMFFAVVLYGLALLLLVVILSVIFLYVFKSPKVDWLTGAIVILVSSILFYKITRLFSKYISRLLYNVSKPIAPWSRIKAVSVTDRRADKQLVYYVNLGDWSIMTYDGESFMIRDIEAPVSKLEYVKEKLGLWRI</sequence>
<dbReference type="EMBL" id="AP024597">
    <property type="protein sequence ID" value="BCU69738.1"/>
    <property type="molecule type" value="Genomic_DNA"/>
</dbReference>
<evidence type="ECO:0000256" key="1">
    <source>
        <dbReference type="SAM" id="Phobius"/>
    </source>
</evidence>
<keyword evidence="1" id="KW-0472">Membrane</keyword>